<evidence type="ECO:0000313" key="2">
    <source>
        <dbReference type="EMBL" id="SFV90442.1"/>
    </source>
</evidence>
<organism evidence="2">
    <name type="scientific">hydrothermal vent metagenome</name>
    <dbReference type="NCBI Taxonomy" id="652676"/>
    <lineage>
        <taxon>unclassified sequences</taxon>
        <taxon>metagenomes</taxon>
        <taxon>ecological metagenomes</taxon>
    </lineage>
</organism>
<accession>A0A1W1E912</accession>
<protein>
    <submittedName>
        <fullName evidence="2">Uncharacterized protein</fullName>
    </submittedName>
</protein>
<keyword evidence="1" id="KW-0812">Transmembrane</keyword>
<sequence length="468" mass="55216">MNHIRNIRILSYTYLLFFALDDNPYGLYFALPWILYLLRESYLLGFSSKQALSNFALILFFIITLFYDKSKSSLYHPLIKNEIVLLKNIYISKGYSKGKLSASDNNFTLRDNPQVMVLLPKGEKIHINSFIRQGFTNFFPYYDIEVKTAHDQEILQWLDPKGTTKGYKKGLLYLWSNSSFYALGMLSNTLVDRYSITINPLFKLLSFLYPFALLYLLAKGFQNGIKNIQKKFGFHPFSLIIYALSYYYVLMASTNDGFSGFYLGLPYAFFLLWEIFMLPKKNKVRYLHIFVLLLSLYLLLFDRTHSKLLYPMVGKSYTIVKDVNYTYGNFYANSIDVYDFTPLDFQKPMFQFHPNDSFEIVSQKVAGHPDMGTTYIYQIRSKNFSILRKYLSEHPSQIKSKYFGDKNAFYIHSYELSTLLKTQGYSYFKPRFDNGFTYMSFYLLIYPIVLLLFFMMLRFRNRSVFKSL</sequence>
<evidence type="ECO:0000256" key="1">
    <source>
        <dbReference type="SAM" id="Phobius"/>
    </source>
</evidence>
<feature type="transmembrane region" description="Helical" evidence="1">
    <location>
        <begin position="171"/>
        <end position="190"/>
    </location>
</feature>
<feature type="transmembrane region" description="Helical" evidence="1">
    <location>
        <begin position="202"/>
        <end position="220"/>
    </location>
</feature>
<feature type="transmembrane region" description="Helical" evidence="1">
    <location>
        <begin position="261"/>
        <end position="278"/>
    </location>
</feature>
<dbReference type="AlphaFoldDB" id="A0A1W1E912"/>
<name>A0A1W1E912_9ZZZZ</name>
<proteinExistence type="predicted"/>
<feature type="transmembrane region" description="Helical" evidence="1">
    <location>
        <begin position="51"/>
        <end position="67"/>
    </location>
</feature>
<keyword evidence="1" id="KW-1133">Transmembrane helix</keyword>
<reference evidence="2" key="1">
    <citation type="submission" date="2016-10" db="EMBL/GenBank/DDBJ databases">
        <authorList>
            <person name="de Groot N.N."/>
        </authorList>
    </citation>
    <scope>NUCLEOTIDE SEQUENCE</scope>
</reference>
<feature type="transmembrane region" description="Helical" evidence="1">
    <location>
        <begin position="436"/>
        <end position="457"/>
    </location>
</feature>
<keyword evidence="1" id="KW-0472">Membrane</keyword>
<gene>
    <name evidence="2" type="ORF">MNB_SV-4-1336</name>
</gene>
<dbReference type="EMBL" id="FPIB01000016">
    <property type="protein sequence ID" value="SFV90442.1"/>
    <property type="molecule type" value="Genomic_DNA"/>
</dbReference>
<feature type="transmembrane region" description="Helical" evidence="1">
    <location>
        <begin position="12"/>
        <end position="31"/>
    </location>
</feature>
<feature type="transmembrane region" description="Helical" evidence="1">
    <location>
        <begin position="232"/>
        <end position="249"/>
    </location>
</feature>
<feature type="transmembrane region" description="Helical" evidence="1">
    <location>
        <begin position="285"/>
        <end position="301"/>
    </location>
</feature>